<feature type="compositionally biased region" description="Polar residues" evidence="5">
    <location>
        <begin position="898"/>
        <end position="907"/>
    </location>
</feature>
<feature type="compositionally biased region" description="Basic residues" evidence="5">
    <location>
        <begin position="569"/>
        <end position="578"/>
    </location>
</feature>
<sequence>MGHFANEWDYGACPLSFLLTDIIEYKHVMERVSHLSSEFLVQGKMKTPVNKKTKKKRLKKVLKSANKSNASFSFLNSSAVKHSLRANNRALALNLQRCRHELKMATQENVELQKTIKELEMRVLTLERVAGLKDADIEAEVQRRLQETAMAMIESEVQQAVKETYRKLKDMLVKAGQSLSDAASSITSALNECIETPRRSTISSFRTFRRGTSTCSLGSAGQAISEDDHDDMGSPPSESRLSSHAIHVPESDLPLQALPPEGMQFQSHDISVIMEQPSVLMEDTERYLPERLGDIHSVPEEMTDDEGNHPSSSMKSKKKGLSKLPLPQRVPKKDHSVEHSMEKSAAIKGSSDRDISIHASKSDSVLVTGKESQSQEDDRRKTFVVPAHLHKSPPSHSQDRRGTFVVQKIPGNEKEEGLPAVSADRRGTFILPQKSSECTVLPDVKAPEGSEHTMIFNTDMEMTEVIDPKQPISRNVSPVSSKDPVSVEGKSPDDKELRQKLEEHKKKSQREGPDKDQNDKIENNDGILNKKTENSDNSAKSAVECRVTKPGKIVFSATRKDLDGFRKPVPVKKPRGKSTIKLSKGGKSLKEQTTPVKPISVFDFHDKTPNINAGKSADVYNISMDESGVGNSNKMKATEPVEKESSGKVKSRSRTRERKNDGNSEKESPEKSKSGKNDEAGTRQQGPAEVMDGMIYHLPLKGCTPEKPVRNTRGRSRSRGRKSYKDFFSESDESPTSDTNKKSRSKGKKKTDDDNDFVVTTSRGRSKSKGPDRNTNSEDLEERLNTKRSKSRARSRTRKTEEDTSKKSEEGTSAENKGASENRTEEEERRGSPELKVRSRSRGRSRSRKTPKPIESDEEDDEIELQQENSKNKIDDSPEVRSRAKSRGRSRSRKSNQKMDTLQTEGQGENEAPVRSLRSKSRTRPTVQSSSEEGEGKHEESEVRRSRGHVKDNGIQSPKETGKSAKKKSKSRISDAEREKRDEEIGLLVPDSDESTLLIEDEVAPDMVLPSSDENIDDSDKKVGSMRRKSVSRKKSVCLNSSDDCIDLESLRKSVNKRNRKSDNDSGENLLTVGSLNVEVAKKPNSTRKRKKIENRDLCNESDGMIAAKKTVPINSSATERLGMINVRDRNREVPFINDEELTFSDFDKMYQAKRTLSDYEKEKEVREKDEKRKQNNEVEEENKPHSSKSTKKRKHPKSESTKICETPKMKGDVPVNPVEEPVNPSAKTKTKGSSKKKKESQRNDDVSHSTEKENKGQNNTEMTFADKLKLLKERMSMVPDRDRSEDIEGSRESISTSNKVLSDVGNQMSGLNTPAPSQRTDFQLTFQTSDRDVILYYVEGRKLDGVPQDYEGLFIKEGKLNYFIFNPSSLGAGSSYGSHVMADFNVDNDTVFDVEIYRNKEIDRGDGSGKEVVTGMTVTGDQVGRREITAKGAIQRMNLYSSPGKVTVWIGGHPDLSRLSNHLHNFTGTISGLKEKKSDTNFGRPTQSSTYSSNSCDPVPPS</sequence>
<feature type="region of interest" description="Disordered" evidence="5">
    <location>
        <begin position="298"/>
        <end position="402"/>
    </location>
</feature>
<protein>
    <recommendedName>
        <fullName evidence="6">Laminin G domain-containing protein</fullName>
    </recommendedName>
</protein>
<feature type="compositionally biased region" description="Low complexity" evidence="5">
    <location>
        <begin position="1214"/>
        <end position="1225"/>
    </location>
</feature>
<dbReference type="PROSITE" id="PS50025">
    <property type="entry name" value="LAM_G_DOMAIN"/>
    <property type="match status" value="1"/>
</dbReference>
<name>A0AA88YXU6_PINIB</name>
<evidence type="ECO:0000259" key="6">
    <source>
        <dbReference type="PROSITE" id="PS50025"/>
    </source>
</evidence>
<gene>
    <name evidence="7" type="ORF">FSP39_024219</name>
</gene>
<feature type="coiled-coil region" evidence="4">
    <location>
        <begin position="88"/>
        <end position="129"/>
    </location>
</feature>
<feature type="compositionally biased region" description="Low complexity" evidence="5">
    <location>
        <begin position="476"/>
        <end position="487"/>
    </location>
</feature>
<keyword evidence="2 4" id="KW-0175">Coiled coil</keyword>
<accession>A0AA88YXU6</accession>
<proteinExistence type="inferred from homology"/>
<feature type="region of interest" description="Disordered" evidence="5">
    <location>
        <begin position="1278"/>
        <end position="1298"/>
    </location>
</feature>
<reference evidence="7" key="1">
    <citation type="submission" date="2019-08" db="EMBL/GenBank/DDBJ databases">
        <title>The improved chromosome-level genome for the pearl oyster Pinctada fucata martensii using PacBio sequencing and Hi-C.</title>
        <authorList>
            <person name="Zheng Z."/>
        </authorList>
    </citation>
    <scope>NUCLEOTIDE SEQUENCE</scope>
    <source>
        <strain evidence="7">ZZ-2019</strain>
        <tissue evidence="7">Adductor muscle</tissue>
    </source>
</reference>
<feature type="compositionally biased region" description="Polar residues" evidence="5">
    <location>
        <begin position="1481"/>
        <end position="1497"/>
    </location>
</feature>
<feature type="compositionally biased region" description="Basic residues" evidence="5">
    <location>
        <begin position="1024"/>
        <end position="1034"/>
    </location>
</feature>
<dbReference type="Pfam" id="PF04201">
    <property type="entry name" value="TPD52"/>
    <property type="match status" value="1"/>
</dbReference>
<feature type="compositionally biased region" description="Basic residues" evidence="5">
    <location>
        <begin position="838"/>
        <end position="851"/>
    </location>
</feature>
<feature type="compositionally biased region" description="Basic residues" evidence="5">
    <location>
        <begin position="1186"/>
        <end position="1197"/>
    </location>
</feature>
<organism evidence="7 8">
    <name type="scientific">Pinctada imbricata</name>
    <name type="common">Atlantic pearl-oyster</name>
    <name type="synonym">Pinctada martensii</name>
    <dbReference type="NCBI Taxonomy" id="66713"/>
    <lineage>
        <taxon>Eukaryota</taxon>
        <taxon>Metazoa</taxon>
        <taxon>Spiralia</taxon>
        <taxon>Lophotrochozoa</taxon>
        <taxon>Mollusca</taxon>
        <taxon>Bivalvia</taxon>
        <taxon>Autobranchia</taxon>
        <taxon>Pteriomorphia</taxon>
        <taxon>Pterioida</taxon>
        <taxon>Pterioidea</taxon>
        <taxon>Pteriidae</taxon>
        <taxon>Pinctada</taxon>
    </lineage>
</organism>
<feature type="compositionally biased region" description="Basic and acidic residues" evidence="5">
    <location>
        <begin position="818"/>
        <end position="837"/>
    </location>
</feature>
<evidence type="ECO:0000256" key="2">
    <source>
        <dbReference type="ARBA" id="ARBA00023054"/>
    </source>
</evidence>
<feature type="compositionally biased region" description="Basic residues" evidence="5">
    <location>
        <begin position="710"/>
        <end position="722"/>
    </location>
</feature>
<feature type="compositionally biased region" description="Basic and acidic residues" evidence="5">
    <location>
        <begin position="1155"/>
        <end position="1185"/>
    </location>
</feature>
<feature type="compositionally biased region" description="Basic residues" evidence="5">
    <location>
        <begin position="883"/>
        <end position="896"/>
    </location>
</feature>
<dbReference type="InterPro" id="IPR001791">
    <property type="entry name" value="Laminin_G"/>
</dbReference>
<dbReference type="EMBL" id="VSWD01000001">
    <property type="protein sequence ID" value="KAK3109158.1"/>
    <property type="molecule type" value="Genomic_DNA"/>
</dbReference>
<feature type="compositionally biased region" description="Basic and acidic residues" evidence="5">
    <location>
        <begin position="1278"/>
        <end position="1292"/>
    </location>
</feature>
<feature type="region of interest" description="Disordered" evidence="5">
    <location>
        <begin position="214"/>
        <end position="243"/>
    </location>
</feature>
<feature type="domain" description="Laminin G" evidence="6">
    <location>
        <begin position="1301"/>
        <end position="1497"/>
    </location>
</feature>
<comment type="caution">
    <text evidence="3">Lacks conserved residue(s) required for the propagation of feature annotation.</text>
</comment>
<feature type="compositionally biased region" description="Basic and acidic residues" evidence="5">
    <location>
        <begin position="636"/>
        <end position="647"/>
    </location>
</feature>
<evidence type="ECO:0000256" key="4">
    <source>
        <dbReference type="SAM" id="Coils"/>
    </source>
</evidence>
<dbReference type="Gene3D" id="2.60.120.200">
    <property type="match status" value="1"/>
</dbReference>
<evidence type="ECO:0000256" key="3">
    <source>
        <dbReference type="PROSITE-ProRule" id="PRU00122"/>
    </source>
</evidence>
<feature type="compositionally biased region" description="Acidic residues" evidence="5">
    <location>
        <begin position="856"/>
        <end position="865"/>
    </location>
</feature>
<keyword evidence="8" id="KW-1185">Reference proteome</keyword>
<feature type="compositionally biased region" description="Basic and acidic residues" evidence="5">
    <location>
        <begin position="658"/>
        <end position="681"/>
    </location>
</feature>
<feature type="compositionally biased region" description="Basic and acidic residues" evidence="5">
    <location>
        <begin position="798"/>
        <end position="810"/>
    </location>
</feature>
<feature type="compositionally biased region" description="Basic and acidic residues" evidence="5">
    <location>
        <begin position="934"/>
        <end position="952"/>
    </location>
</feature>
<evidence type="ECO:0000256" key="5">
    <source>
        <dbReference type="SAM" id="MobiDB-lite"/>
    </source>
</evidence>
<feature type="compositionally biased region" description="Basic and acidic residues" evidence="5">
    <location>
        <begin position="490"/>
        <end position="534"/>
    </location>
</feature>
<feature type="region of interest" description="Disordered" evidence="5">
    <location>
        <begin position="564"/>
        <end position="1034"/>
    </location>
</feature>
<feature type="compositionally biased region" description="Basic and acidic residues" evidence="5">
    <location>
        <begin position="870"/>
        <end position="882"/>
    </location>
</feature>
<dbReference type="InterPro" id="IPR013320">
    <property type="entry name" value="ConA-like_dom_sf"/>
</dbReference>
<evidence type="ECO:0000256" key="1">
    <source>
        <dbReference type="ARBA" id="ARBA00005702"/>
    </source>
</evidence>
<comment type="caution">
    <text evidence="7">The sequence shown here is derived from an EMBL/GenBank/DDBJ whole genome shotgun (WGS) entry which is preliminary data.</text>
</comment>
<feature type="region of interest" description="Disordered" evidence="5">
    <location>
        <begin position="1475"/>
        <end position="1503"/>
    </location>
</feature>
<feature type="compositionally biased region" description="Basic and acidic residues" evidence="5">
    <location>
        <begin position="1198"/>
        <end position="1212"/>
    </location>
</feature>
<feature type="compositionally biased region" description="Basic and acidic residues" evidence="5">
    <location>
        <begin position="972"/>
        <end position="984"/>
    </location>
</feature>
<feature type="compositionally biased region" description="Acidic residues" evidence="5">
    <location>
        <begin position="991"/>
        <end position="1004"/>
    </location>
</feature>
<feature type="region of interest" description="Disordered" evidence="5">
    <location>
        <begin position="1155"/>
        <end position="1265"/>
    </location>
</feature>
<dbReference type="SUPFAM" id="SSF49899">
    <property type="entry name" value="Concanavalin A-like lectins/glucanases"/>
    <property type="match status" value="1"/>
</dbReference>
<evidence type="ECO:0000313" key="7">
    <source>
        <dbReference type="EMBL" id="KAK3109158.1"/>
    </source>
</evidence>
<evidence type="ECO:0000313" key="8">
    <source>
        <dbReference type="Proteomes" id="UP001186944"/>
    </source>
</evidence>
<feature type="compositionally biased region" description="Basic residues" evidence="5">
    <location>
        <begin position="786"/>
        <end position="797"/>
    </location>
</feature>
<dbReference type="InterPro" id="IPR007327">
    <property type="entry name" value="TPD52"/>
</dbReference>
<dbReference type="Proteomes" id="UP001186944">
    <property type="component" value="Unassembled WGS sequence"/>
</dbReference>
<feature type="compositionally biased region" description="Basic and acidic residues" evidence="5">
    <location>
        <begin position="1241"/>
        <end position="1256"/>
    </location>
</feature>
<feature type="region of interest" description="Disordered" evidence="5">
    <location>
        <begin position="468"/>
        <end position="543"/>
    </location>
</feature>
<comment type="similarity">
    <text evidence="1">Belongs to the TPD52 family.</text>
</comment>
<feature type="compositionally biased region" description="Basic and acidic residues" evidence="5">
    <location>
        <begin position="331"/>
        <end position="342"/>
    </location>
</feature>
<feature type="compositionally biased region" description="Basic residues" evidence="5">
    <location>
        <begin position="1229"/>
        <end position="1240"/>
    </location>
</feature>